<reference evidence="1 3" key="1">
    <citation type="submission" date="2015-03" db="EMBL/GenBank/DDBJ databases">
        <authorList>
            <person name="Zheng J."/>
            <person name="Ganezle M."/>
        </authorList>
    </citation>
    <scope>NUCLEOTIDE SEQUENCE [LARGE SCALE GENOMIC DNA]</scope>
    <source>
        <strain evidence="1 3">LP38</strain>
    </source>
</reference>
<name>A0A0F3RSM1_9LACO</name>
<dbReference type="PATRIC" id="fig|216463.3.peg.2570"/>
<dbReference type="EMBL" id="JZCR01000014">
    <property type="protein sequence ID" value="KJW12880.1"/>
    <property type="molecule type" value="Genomic_DNA"/>
</dbReference>
<comment type="caution">
    <text evidence="1">The sequence shown here is derived from an EMBL/GenBank/DDBJ whole genome shotgun (WGS) entry which is preliminary data.</text>
</comment>
<protein>
    <submittedName>
        <fullName evidence="1">Uncharacterized protein</fullName>
    </submittedName>
</protein>
<dbReference type="STRING" id="216463.VC81_03685"/>
<evidence type="ECO:0000313" key="2">
    <source>
        <dbReference type="EMBL" id="KJW13573.1"/>
    </source>
</evidence>
<sequence length="195" mass="22072">MTIYQAKSKNTNASYSGAKLELIDYNSANIYRDMLPEGTVMYNQQFGYYRKGLHGEDLMSQTFLQASQDTMLNFDLARVRNGLKVHMNKHLYIQWNSSGKTPDDLDVTLGLKISSIRNGTAKLGITKENVAPDNPYEHDLNTSICVKQTGIRTIRFFNPDYPEFASTMIADHLFGDNDPKMYGVTLVGFDKITAY</sequence>
<dbReference type="EMBL" id="JZCR01000006">
    <property type="protein sequence ID" value="KJW13573.1"/>
    <property type="molecule type" value="Genomic_DNA"/>
</dbReference>
<evidence type="ECO:0000313" key="1">
    <source>
        <dbReference type="EMBL" id="KJW12880.1"/>
    </source>
</evidence>
<evidence type="ECO:0000313" key="3">
    <source>
        <dbReference type="Proteomes" id="UP000033491"/>
    </source>
</evidence>
<gene>
    <name evidence="2" type="ORF">VC81_03685</name>
    <name evidence="1" type="ORF">VC81_06430</name>
</gene>
<dbReference type="RefSeq" id="WP_045806795.1">
    <property type="nucleotide sequence ID" value="NZ_JZCR01000006.1"/>
</dbReference>
<organism evidence="1 3">
    <name type="scientific">Levilactobacillus spicheri</name>
    <dbReference type="NCBI Taxonomy" id="216463"/>
    <lineage>
        <taxon>Bacteria</taxon>
        <taxon>Bacillati</taxon>
        <taxon>Bacillota</taxon>
        <taxon>Bacilli</taxon>
        <taxon>Lactobacillales</taxon>
        <taxon>Lactobacillaceae</taxon>
        <taxon>Levilactobacillus</taxon>
    </lineage>
</organism>
<dbReference type="Proteomes" id="UP000033491">
    <property type="component" value="Unassembled WGS sequence"/>
</dbReference>
<accession>A0A0F3RSM1</accession>
<dbReference type="AlphaFoldDB" id="A0A0F3RSM1"/>
<proteinExistence type="predicted"/>